<dbReference type="InterPro" id="IPR008971">
    <property type="entry name" value="HSP40/DnaJ_pept-bd"/>
</dbReference>
<evidence type="ECO:0000313" key="7">
    <source>
        <dbReference type="EMBL" id="KAL0481178.1"/>
    </source>
</evidence>
<dbReference type="SUPFAM" id="SSF57938">
    <property type="entry name" value="DnaJ/Hsp40 cysteine-rich domain"/>
    <property type="match status" value="1"/>
</dbReference>
<gene>
    <name evidence="7" type="ORF">AKO1_012595</name>
</gene>
<dbReference type="GO" id="GO:0008270">
    <property type="term" value="F:zinc ion binding"/>
    <property type="evidence" value="ECO:0007669"/>
    <property type="project" value="UniProtKB-KW"/>
</dbReference>
<dbReference type="Gene3D" id="2.10.230.10">
    <property type="entry name" value="Heat shock protein DnaJ, cysteine-rich domain"/>
    <property type="match status" value="1"/>
</dbReference>
<reference evidence="7 8" key="1">
    <citation type="submission" date="2024-03" db="EMBL/GenBank/DDBJ databases">
        <title>The Acrasis kona genome and developmental transcriptomes reveal deep origins of eukaryotic multicellular pathways.</title>
        <authorList>
            <person name="Sheikh S."/>
            <person name="Fu C.-J."/>
            <person name="Brown M.W."/>
            <person name="Baldauf S.L."/>
        </authorList>
    </citation>
    <scope>NUCLEOTIDE SEQUENCE [LARGE SCALE GENOMIC DNA]</scope>
    <source>
        <strain evidence="7 8">ATCC MYA-3509</strain>
    </source>
</reference>
<keyword evidence="1" id="KW-0479">Metal-binding</keyword>
<evidence type="ECO:0000256" key="1">
    <source>
        <dbReference type="ARBA" id="ARBA00022723"/>
    </source>
</evidence>
<protein>
    <submittedName>
        <fullName evidence="7">DnaJ</fullName>
    </submittedName>
</protein>
<name>A0AAW2YWJ9_9EUKA</name>
<dbReference type="GO" id="GO:0051082">
    <property type="term" value="F:unfolded protein binding"/>
    <property type="evidence" value="ECO:0007669"/>
    <property type="project" value="InterPro"/>
</dbReference>
<keyword evidence="3" id="KW-0863">Zinc-finger</keyword>
<feature type="domain" description="Chaperone DnaJ C-terminal" evidence="6">
    <location>
        <begin position="41"/>
        <end position="168"/>
    </location>
</feature>
<feature type="region of interest" description="Disordered" evidence="5">
    <location>
        <begin position="197"/>
        <end position="246"/>
    </location>
</feature>
<dbReference type="AlphaFoldDB" id="A0AAW2YWJ9"/>
<dbReference type="FunFam" id="2.60.260.20:FF:000003">
    <property type="entry name" value="DnaJ subfamily A member 2"/>
    <property type="match status" value="1"/>
</dbReference>
<dbReference type="Proteomes" id="UP001431209">
    <property type="component" value="Unassembled WGS sequence"/>
</dbReference>
<sequence length="246" mass="27667">MTQVAPGFVTQSRRQCNKCDGEGQVIDPKFVCKECNGKKVVSEKKTLEVHIDKGMKNGQKIDFIGEADERPGVLAGDIQFIIQEKPNSEFQRDGSHLIYNKKINLSQALTGLEFTIEHLDKRTLLVKNKVGEVIKPGQVKMIEKEGMPTYRNPFEKGHLYIKFEIEFPKKIPDDIALKLVKMLPAKPALVDITPTDENKTVEKVTLDEPKFDERSRQQHRSGGDAYHSDDEDDEGGQGGNIGCQTQ</sequence>
<dbReference type="Pfam" id="PF01556">
    <property type="entry name" value="DnaJ_C"/>
    <property type="match status" value="1"/>
</dbReference>
<evidence type="ECO:0000259" key="6">
    <source>
        <dbReference type="Pfam" id="PF01556"/>
    </source>
</evidence>
<feature type="compositionally biased region" description="Gly residues" evidence="5">
    <location>
        <begin position="236"/>
        <end position="246"/>
    </location>
</feature>
<dbReference type="EMBL" id="JAOPGA020000734">
    <property type="protein sequence ID" value="KAL0481178.1"/>
    <property type="molecule type" value="Genomic_DNA"/>
</dbReference>
<dbReference type="CDD" id="cd10747">
    <property type="entry name" value="DnaJ_C"/>
    <property type="match status" value="1"/>
</dbReference>
<evidence type="ECO:0000256" key="4">
    <source>
        <dbReference type="ARBA" id="ARBA00022833"/>
    </source>
</evidence>
<dbReference type="GO" id="GO:0030544">
    <property type="term" value="F:Hsp70 protein binding"/>
    <property type="evidence" value="ECO:0007669"/>
    <property type="project" value="InterPro"/>
</dbReference>
<accession>A0AAW2YWJ9</accession>
<evidence type="ECO:0000313" key="8">
    <source>
        <dbReference type="Proteomes" id="UP001431209"/>
    </source>
</evidence>
<evidence type="ECO:0000256" key="3">
    <source>
        <dbReference type="ARBA" id="ARBA00022771"/>
    </source>
</evidence>
<organism evidence="7 8">
    <name type="scientific">Acrasis kona</name>
    <dbReference type="NCBI Taxonomy" id="1008807"/>
    <lineage>
        <taxon>Eukaryota</taxon>
        <taxon>Discoba</taxon>
        <taxon>Heterolobosea</taxon>
        <taxon>Tetramitia</taxon>
        <taxon>Eutetramitia</taxon>
        <taxon>Acrasidae</taxon>
        <taxon>Acrasis</taxon>
    </lineage>
</organism>
<comment type="caution">
    <text evidence="7">The sequence shown here is derived from an EMBL/GenBank/DDBJ whole genome shotgun (WGS) entry which is preliminary data.</text>
</comment>
<dbReference type="GO" id="GO:0006457">
    <property type="term" value="P:protein folding"/>
    <property type="evidence" value="ECO:0007669"/>
    <property type="project" value="InterPro"/>
</dbReference>
<dbReference type="InterPro" id="IPR036410">
    <property type="entry name" value="HSP_DnaJ_Cys-rich_dom_sf"/>
</dbReference>
<dbReference type="InterPro" id="IPR044713">
    <property type="entry name" value="DNJA1/2-like"/>
</dbReference>
<keyword evidence="8" id="KW-1185">Reference proteome</keyword>
<proteinExistence type="predicted"/>
<feature type="compositionally biased region" description="Basic and acidic residues" evidence="5">
    <location>
        <begin position="197"/>
        <end position="216"/>
    </location>
</feature>
<evidence type="ECO:0000256" key="2">
    <source>
        <dbReference type="ARBA" id="ARBA00022737"/>
    </source>
</evidence>
<dbReference type="PANTHER" id="PTHR43888">
    <property type="entry name" value="DNAJ-LIKE-2, ISOFORM A-RELATED"/>
    <property type="match status" value="1"/>
</dbReference>
<evidence type="ECO:0000256" key="5">
    <source>
        <dbReference type="SAM" id="MobiDB-lite"/>
    </source>
</evidence>
<dbReference type="SUPFAM" id="SSF49493">
    <property type="entry name" value="HSP40/DnaJ peptide-binding domain"/>
    <property type="match status" value="2"/>
</dbReference>
<keyword evidence="2" id="KW-0677">Repeat</keyword>
<keyword evidence="4" id="KW-0862">Zinc</keyword>
<dbReference type="InterPro" id="IPR002939">
    <property type="entry name" value="DnaJ_C"/>
</dbReference>
<dbReference type="Gene3D" id="2.60.260.20">
    <property type="entry name" value="Urease metallochaperone UreE, N-terminal domain"/>
    <property type="match status" value="2"/>
</dbReference>